<name>A0A6V7QPY2_ANACO</name>
<dbReference type="GO" id="GO:0005634">
    <property type="term" value="C:nucleus"/>
    <property type="evidence" value="ECO:0007669"/>
    <property type="project" value="UniProtKB-SubCell"/>
</dbReference>
<accession>A0A6V7QPY2</accession>
<feature type="region of interest" description="Disordered" evidence="7">
    <location>
        <begin position="257"/>
        <end position="283"/>
    </location>
</feature>
<feature type="compositionally biased region" description="Acidic residues" evidence="7">
    <location>
        <begin position="110"/>
        <end position="126"/>
    </location>
</feature>
<feature type="compositionally biased region" description="Low complexity" evidence="7">
    <location>
        <begin position="178"/>
        <end position="187"/>
    </location>
</feature>
<protein>
    <recommendedName>
        <fullName evidence="8">Homeobox domain-containing protein</fullName>
    </recommendedName>
</protein>
<evidence type="ECO:0000256" key="1">
    <source>
        <dbReference type="ARBA" id="ARBA00004123"/>
    </source>
</evidence>
<gene>
    <name evidence="9" type="ORF">CB5_LOCUS28404</name>
</gene>
<feature type="region of interest" description="Disordered" evidence="7">
    <location>
        <begin position="1"/>
        <end position="194"/>
    </location>
</feature>
<evidence type="ECO:0000313" key="9">
    <source>
        <dbReference type="EMBL" id="CAD1845193.1"/>
    </source>
</evidence>
<dbReference type="Pfam" id="PF00046">
    <property type="entry name" value="Homeodomain"/>
    <property type="match status" value="1"/>
</dbReference>
<keyword evidence="2 5" id="KW-0238">DNA-binding</keyword>
<feature type="DNA-binding region" description="Homeobox" evidence="5">
    <location>
        <begin position="299"/>
        <end position="358"/>
    </location>
</feature>
<feature type="compositionally biased region" description="Acidic residues" evidence="7">
    <location>
        <begin position="142"/>
        <end position="154"/>
    </location>
</feature>
<dbReference type="InterPro" id="IPR001356">
    <property type="entry name" value="HD"/>
</dbReference>
<sequence length="374" mass="41711">MHCSLHGPAQNGPDSGSGSHPIRIEAAPHHSKPSPVPKYPVFPTHSLPRGGVGDSSVPRLFVGVSRPPPPLLRSPPPRSSAVAFSRRSRRRNSSSTTSKDPPTKHKITVPDDEEEDDIDDIDEDAFEALFNQLEEDLKNDNSADDDLDDEITEEDMARLEQELAEALGDGDYGDESSGDSLSGSDNLDNSDDCDEIEAPKLKNWQIRRLARALKIGKRKTSIKNLAAELGLDRALVLELLRDPPPYLLLMSASLPDEATQTHPEPETKPLEAPCSTVDEDPVTENKPEVKLPVYAMQTRWSAKKRLKKVQVETLERVYHRTKRPTNAMISSIVHVTNLPWKTVVKWFEDKRLKDGVPDHRVPFRRSMPETVSID</sequence>
<keyword evidence="3 5" id="KW-0371">Homeobox</keyword>
<evidence type="ECO:0000256" key="6">
    <source>
        <dbReference type="RuleBase" id="RU000682"/>
    </source>
</evidence>
<dbReference type="GO" id="GO:0000981">
    <property type="term" value="F:DNA-binding transcription factor activity, RNA polymerase II-specific"/>
    <property type="evidence" value="ECO:0007669"/>
    <property type="project" value="TreeGrafter"/>
</dbReference>
<dbReference type="SMART" id="SM00389">
    <property type="entry name" value="HOX"/>
    <property type="match status" value="1"/>
</dbReference>
<comment type="subcellular location">
    <subcellularLocation>
        <location evidence="1 5 6">Nucleus</location>
    </subcellularLocation>
</comment>
<feature type="compositionally biased region" description="Pro residues" evidence="7">
    <location>
        <begin position="66"/>
        <end position="78"/>
    </location>
</feature>
<proteinExistence type="predicted"/>
<dbReference type="SUPFAM" id="SSF46689">
    <property type="entry name" value="Homeodomain-like"/>
    <property type="match status" value="1"/>
</dbReference>
<dbReference type="CDD" id="cd00086">
    <property type="entry name" value="homeodomain"/>
    <property type="match status" value="1"/>
</dbReference>
<evidence type="ECO:0000256" key="7">
    <source>
        <dbReference type="SAM" id="MobiDB-lite"/>
    </source>
</evidence>
<dbReference type="GO" id="GO:0003677">
    <property type="term" value="F:DNA binding"/>
    <property type="evidence" value="ECO:0007669"/>
    <property type="project" value="UniProtKB-UniRule"/>
</dbReference>
<dbReference type="AlphaFoldDB" id="A0A6V7QPY2"/>
<evidence type="ECO:0000256" key="5">
    <source>
        <dbReference type="PROSITE-ProRule" id="PRU00108"/>
    </source>
</evidence>
<evidence type="ECO:0000259" key="8">
    <source>
        <dbReference type="PROSITE" id="PS50071"/>
    </source>
</evidence>
<dbReference type="InterPro" id="IPR009057">
    <property type="entry name" value="Homeodomain-like_sf"/>
</dbReference>
<dbReference type="PANTHER" id="PTHR15467:SF9">
    <property type="entry name" value="HOMEOBOX DOMAIN-CONTAINING PROTEIN"/>
    <property type="match status" value="1"/>
</dbReference>
<dbReference type="PROSITE" id="PS50071">
    <property type="entry name" value="HOMEOBOX_2"/>
    <property type="match status" value="1"/>
</dbReference>
<dbReference type="PANTHER" id="PTHR15467">
    <property type="entry name" value="ZINC-FINGERS AND HOMEOBOXES RELATED"/>
    <property type="match status" value="1"/>
</dbReference>
<keyword evidence="4 5" id="KW-0539">Nucleus</keyword>
<organism evidence="9">
    <name type="scientific">Ananas comosus var. bracteatus</name>
    <name type="common">red pineapple</name>
    <dbReference type="NCBI Taxonomy" id="296719"/>
    <lineage>
        <taxon>Eukaryota</taxon>
        <taxon>Viridiplantae</taxon>
        <taxon>Streptophyta</taxon>
        <taxon>Embryophyta</taxon>
        <taxon>Tracheophyta</taxon>
        <taxon>Spermatophyta</taxon>
        <taxon>Magnoliopsida</taxon>
        <taxon>Liliopsida</taxon>
        <taxon>Poales</taxon>
        <taxon>Bromeliaceae</taxon>
        <taxon>Bromelioideae</taxon>
        <taxon>Ananas</taxon>
    </lineage>
</organism>
<evidence type="ECO:0000256" key="4">
    <source>
        <dbReference type="ARBA" id="ARBA00023242"/>
    </source>
</evidence>
<evidence type="ECO:0000256" key="3">
    <source>
        <dbReference type="ARBA" id="ARBA00023155"/>
    </source>
</evidence>
<reference evidence="9" key="1">
    <citation type="submission" date="2020-07" db="EMBL/GenBank/DDBJ databases">
        <authorList>
            <person name="Lin J."/>
        </authorList>
    </citation>
    <scope>NUCLEOTIDE SEQUENCE</scope>
</reference>
<evidence type="ECO:0000256" key="2">
    <source>
        <dbReference type="ARBA" id="ARBA00023125"/>
    </source>
</evidence>
<dbReference type="EMBL" id="CAJEUB010000001">
    <property type="protein sequence ID" value="CAD1845193.1"/>
    <property type="molecule type" value="Genomic_DNA"/>
</dbReference>
<feature type="domain" description="Homeobox" evidence="8">
    <location>
        <begin position="297"/>
        <end position="357"/>
    </location>
</feature>
<dbReference type="Gene3D" id="1.10.10.60">
    <property type="entry name" value="Homeodomain-like"/>
    <property type="match status" value="1"/>
</dbReference>